<accession>A0ABT7KRA4</accession>
<reference evidence="1" key="1">
    <citation type="submission" date="2023-06" db="EMBL/GenBank/DDBJ databases">
        <title>Phylogenetic Diversity of Rhizobium strains.</title>
        <authorList>
            <person name="Moura F.T."/>
            <person name="Helene L.C.F."/>
            <person name="Hungria M."/>
        </authorList>
    </citation>
    <scope>NUCLEOTIDE SEQUENCE</scope>
    <source>
        <strain evidence="1">CCGE524</strain>
    </source>
</reference>
<organism evidence="1 2">
    <name type="scientific">Rhizobium calliandrae</name>
    <dbReference type="NCBI Taxonomy" id="1312182"/>
    <lineage>
        <taxon>Bacteria</taxon>
        <taxon>Pseudomonadati</taxon>
        <taxon>Pseudomonadota</taxon>
        <taxon>Alphaproteobacteria</taxon>
        <taxon>Hyphomicrobiales</taxon>
        <taxon>Rhizobiaceae</taxon>
        <taxon>Rhizobium/Agrobacterium group</taxon>
        <taxon>Rhizobium</taxon>
    </lineage>
</organism>
<protein>
    <submittedName>
        <fullName evidence="1">Uncharacterized protein</fullName>
    </submittedName>
</protein>
<dbReference type="Proteomes" id="UP001172630">
    <property type="component" value="Unassembled WGS sequence"/>
</dbReference>
<comment type="caution">
    <text evidence="1">The sequence shown here is derived from an EMBL/GenBank/DDBJ whole genome shotgun (WGS) entry which is preliminary data.</text>
</comment>
<evidence type="ECO:0000313" key="1">
    <source>
        <dbReference type="EMBL" id="MDL2409849.1"/>
    </source>
</evidence>
<keyword evidence="2" id="KW-1185">Reference proteome</keyword>
<sequence length="154" mass="17638">MSSVYVDLDGWNNLLLQMSDLPTQMRALLEPTIIDSFCNITQYSERTSAFPHAPVDLRDRELILAYDEEFGWSADDRKVYAAIGHERADGFKWRLSQVWAAQRPPHEHGRRGLARRAEQAKAIKQAPPPPREINLRPLLPLAALLLMYLLDKFG</sequence>
<proteinExistence type="predicted"/>
<evidence type="ECO:0000313" key="2">
    <source>
        <dbReference type="Proteomes" id="UP001172630"/>
    </source>
</evidence>
<dbReference type="EMBL" id="JARFYN010000061">
    <property type="protein sequence ID" value="MDL2409849.1"/>
    <property type="molecule type" value="Genomic_DNA"/>
</dbReference>
<dbReference type="RefSeq" id="WP_285883528.1">
    <property type="nucleotide sequence ID" value="NZ_JARFYN010000061.1"/>
</dbReference>
<gene>
    <name evidence="1" type="ORF">PY650_30365</name>
</gene>
<name>A0ABT7KRA4_9HYPH</name>